<organism evidence="1">
    <name type="scientific">freshwater metagenome</name>
    <dbReference type="NCBI Taxonomy" id="449393"/>
    <lineage>
        <taxon>unclassified sequences</taxon>
        <taxon>metagenomes</taxon>
        <taxon>ecological metagenomes</taxon>
    </lineage>
</organism>
<reference evidence="1" key="1">
    <citation type="submission" date="2020-05" db="EMBL/GenBank/DDBJ databases">
        <authorList>
            <person name="Chiriac C."/>
            <person name="Salcher M."/>
            <person name="Ghai R."/>
            <person name="Kavagutti S V."/>
        </authorList>
    </citation>
    <scope>NUCLEOTIDE SEQUENCE</scope>
</reference>
<dbReference type="AlphaFoldDB" id="A0A6J6E6W1"/>
<evidence type="ECO:0000313" key="1">
    <source>
        <dbReference type="EMBL" id="CAB4570053.1"/>
    </source>
</evidence>
<gene>
    <name evidence="1" type="ORF">UFOPK1603_01098</name>
</gene>
<sequence>MQTRTLPGFCLCISHSRDFTKVAFEFVHASLESPAIHFELRFATALPSTDSATLTRKLIALSTQTRKSIANLCQFNLGLTFKAVRVLTEDVENDRSAINRGTTQQLFKVSLLCRRKFIVEHHGVGIDRHTQFTKFLHLSAS</sequence>
<accession>A0A6J6E6W1</accession>
<dbReference type="EMBL" id="CAEZTG010000100">
    <property type="protein sequence ID" value="CAB4570053.1"/>
    <property type="molecule type" value="Genomic_DNA"/>
</dbReference>
<protein>
    <submittedName>
        <fullName evidence="1">Unannotated protein</fullName>
    </submittedName>
</protein>
<proteinExistence type="predicted"/>
<name>A0A6J6E6W1_9ZZZZ</name>